<feature type="transmembrane region" description="Helical" evidence="1">
    <location>
        <begin position="38"/>
        <end position="63"/>
    </location>
</feature>
<dbReference type="RefSeq" id="WP_087615829.1">
    <property type="nucleotide sequence ID" value="NZ_JAFBEY010000001.1"/>
</dbReference>
<evidence type="ECO:0000256" key="1">
    <source>
        <dbReference type="SAM" id="Phobius"/>
    </source>
</evidence>
<evidence type="ECO:0000313" key="3">
    <source>
        <dbReference type="Proteomes" id="UP000196594"/>
    </source>
</evidence>
<keyword evidence="3" id="KW-1185">Reference proteome</keyword>
<protein>
    <submittedName>
        <fullName evidence="2">Uncharacterized protein</fullName>
    </submittedName>
</protein>
<dbReference type="Proteomes" id="UP000196594">
    <property type="component" value="Unassembled WGS sequence"/>
</dbReference>
<dbReference type="EMBL" id="NHNT01000002">
    <property type="protein sequence ID" value="OUZ39707.1"/>
    <property type="molecule type" value="Genomic_DNA"/>
</dbReference>
<evidence type="ECO:0000313" key="2">
    <source>
        <dbReference type="EMBL" id="OUZ39707.1"/>
    </source>
</evidence>
<proteinExistence type="predicted"/>
<feature type="transmembrane region" description="Helical" evidence="1">
    <location>
        <begin position="115"/>
        <end position="135"/>
    </location>
</feature>
<keyword evidence="1" id="KW-1133">Transmembrane helix</keyword>
<gene>
    <name evidence="2" type="ORF">CBM15_04145</name>
</gene>
<comment type="caution">
    <text evidence="2">The sequence shown here is derived from an EMBL/GenBank/DDBJ whole genome shotgun (WGS) entry which is preliminary data.</text>
</comment>
<keyword evidence="1" id="KW-0472">Membrane</keyword>
<name>A0ABX3ZIZ1_9BACL</name>
<keyword evidence="1" id="KW-0812">Transmembrane</keyword>
<organism evidence="2 3">
    <name type="scientific">Solibacillus kalamii</name>
    <dbReference type="NCBI Taxonomy" id="1748298"/>
    <lineage>
        <taxon>Bacteria</taxon>
        <taxon>Bacillati</taxon>
        <taxon>Bacillota</taxon>
        <taxon>Bacilli</taxon>
        <taxon>Bacillales</taxon>
        <taxon>Caryophanaceae</taxon>
        <taxon>Solibacillus</taxon>
    </lineage>
</organism>
<feature type="transmembrane region" description="Helical" evidence="1">
    <location>
        <begin position="84"/>
        <end position="103"/>
    </location>
</feature>
<feature type="transmembrane region" description="Helical" evidence="1">
    <location>
        <begin position="12"/>
        <end position="32"/>
    </location>
</feature>
<sequence>MNKKKRPNFFSTIEMCILLITIGTSFTIIGLLHILEKIIVTSSLVSSLAISGLLFVIADFFNYPLKLLKNSTDKKRFLKISFNLVRIIFLIASILSLTILPYILSPTETLDKIAVGLSIITIGFTIINISLNYYFQSSEIIEYIFSIAERAVTRAEESTEHAEKAITIAENLIEQNKEKI</sequence>
<accession>A0ABX3ZIZ1</accession>
<reference evidence="2 3" key="1">
    <citation type="journal article" date="2017" name="Int. J. Syst. Evol. Microbiol.">
        <title>Solibacillus kalamii sp. nov., isolated from a high-efficiency particulate arrestance filter system used in the International Space Station.</title>
        <authorList>
            <person name="Checinska Sielaff A."/>
            <person name="Kumar R.M."/>
            <person name="Pal D."/>
            <person name="Mayilraj S."/>
            <person name="Venkateswaran K."/>
        </authorList>
    </citation>
    <scope>NUCLEOTIDE SEQUENCE [LARGE SCALE GENOMIC DNA]</scope>
    <source>
        <strain evidence="2 3">ISSFR-015</strain>
    </source>
</reference>